<gene>
    <name evidence="2" type="ORF">Taro_038980</name>
</gene>
<evidence type="ECO:0000313" key="3">
    <source>
        <dbReference type="Proteomes" id="UP000652761"/>
    </source>
</evidence>
<organism evidence="2 3">
    <name type="scientific">Colocasia esculenta</name>
    <name type="common">Wild taro</name>
    <name type="synonym">Arum esculentum</name>
    <dbReference type="NCBI Taxonomy" id="4460"/>
    <lineage>
        <taxon>Eukaryota</taxon>
        <taxon>Viridiplantae</taxon>
        <taxon>Streptophyta</taxon>
        <taxon>Embryophyta</taxon>
        <taxon>Tracheophyta</taxon>
        <taxon>Spermatophyta</taxon>
        <taxon>Magnoliopsida</taxon>
        <taxon>Liliopsida</taxon>
        <taxon>Araceae</taxon>
        <taxon>Aroideae</taxon>
        <taxon>Colocasieae</taxon>
        <taxon>Colocasia</taxon>
    </lineage>
</organism>
<sequence length="282" mass="33557">MVDGDDKNDMGYLYEAMDKAKKNLRERNPKAYRKWWAIIDKRWEMTLYHDLHAARYIFNPRIQYKDNVHNDGEVMRGTMNVITRLVERYKLKLGIYGGYEMTYAAQRLSPEHPLHAWVETRAEGDILDFHPDDHLVQACEEDVLLEEHVPERGERPELRRSATVHDTRISSSQPEFRRSTSQLEPKRKKDRGKKKAKANKERRTEEPRRKSQEGAEDSPEESEERHIGQPFFEAPPLPPHLARLYEAEKKYYQRRKKMITNKEKQWGVMTPLNHLMMMMVLL</sequence>
<dbReference type="AlphaFoldDB" id="A0A843W9G9"/>
<name>A0A843W9G9_COLES</name>
<dbReference type="EMBL" id="NMUH01003554">
    <property type="protein sequence ID" value="MQM06159.1"/>
    <property type="molecule type" value="Genomic_DNA"/>
</dbReference>
<dbReference type="Proteomes" id="UP000652761">
    <property type="component" value="Unassembled WGS sequence"/>
</dbReference>
<proteinExistence type="predicted"/>
<feature type="compositionally biased region" description="Basic and acidic residues" evidence="1">
    <location>
        <begin position="146"/>
        <end position="168"/>
    </location>
</feature>
<keyword evidence="3" id="KW-1185">Reference proteome</keyword>
<dbReference type="InterPro" id="IPR012337">
    <property type="entry name" value="RNaseH-like_sf"/>
</dbReference>
<evidence type="ECO:0000313" key="2">
    <source>
        <dbReference type="EMBL" id="MQM06159.1"/>
    </source>
</evidence>
<dbReference type="SUPFAM" id="SSF53098">
    <property type="entry name" value="Ribonuclease H-like"/>
    <property type="match status" value="1"/>
</dbReference>
<accession>A0A843W9G9</accession>
<feature type="compositionally biased region" description="Basic residues" evidence="1">
    <location>
        <begin position="186"/>
        <end position="197"/>
    </location>
</feature>
<feature type="compositionally biased region" description="Basic and acidic residues" evidence="1">
    <location>
        <begin position="198"/>
        <end position="213"/>
    </location>
</feature>
<feature type="region of interest" description="Disordered" evidence="1">
    <location>
        <begin position="146"/>
        <end position="238"/>
    </location>
</feature>
<comment type="caution">
    <text evidence="2">The sequence shown here is derived from an EMBL/GenBank/DDBJ whole genome shotgun (WGS) entry which is preliminary data.</text>
</comment>
<evidence type="ECO:0000256" key="1">
    <source>
        <dbReference type="SAM" id="MobiDB-lite"/>
    </source>
</evidence>
<reference evidence="2" key="1">
    <citation type="submission" date="2017-07" db="EMBL/GenBank/DDBJ databases">
        <title>Taro Niue Genome Assembly and Annotation.</title>
        <authorList>
            <person name="Atibalentja N."/>
            <person name="Keating K."/>
            <person name="Fields C.J."/>
        </authorList>
    </citation>
    <scope>NUCLEOTIDE SEQUENCE</scope>
    <source>
        <strain evidence="2">Niue_2</strain>
        <tissue evidence="2">Leaf</tissue>
    </source>
</reference>
<protein>
    <submittedName>
        <fullName evidence="2">Uncharacterized protein</fullName>
    </submittedName>
</protein>
<dbReference type="OrthoDB" id="1738510at2759"/>
<feature type="compositionally biased region" description="Polar residues" evidence="1">
    <location>
        <begin position="169"/>
        <end position="183"/>
    </location>
</feature>